<dbReference type="InterPro" id="IPR050153">
    <property type="entry name" value="Metal_Ion_Import_ABC"/>
</dbReference>
<keyword evidence="3" id="KW-0547">Nucleotide-binding</keyword>
<dbReference type="InterPro" id="IPR025857">
    <property type="entry name" value="MacB_PCD"/>
</dbReference>
<organism evidence="7 8">
    <name type="scientific">Mesomycoplasma hyopneumoniae</name>
    <name type="common">Mycoplasma hyopneumoniae</name>
    <dbReference type="NCBI Taxonomy" id="2099"/>
    <lineage>
        <taxon>Bacteria</taxon>
        <taxon>Bacillati</taxon>
        <taxon>Mycoplasmatota</taxon>
        <taxon>Mycoplasmoidales</taxon>
        <taxon>Metamycoplasmataceae</taxon>
        <taxon>Mesomycoplasma</taxon>
    </lineage>
</organism>
<dbReference type="PANTHER" id="PTHR42734">
    <property type="entry name" value="METAL TRANSPORT SYSTEM ATP-BINDING PROTEIN TM_0124-RELATED"/>
    <property type="match status" value="1"/>
</dbReference>
<dbReference type="AlphaFoldDB" id="A0ABD4SWE7"/>
<dbReference type="Gene3D" id="3.40.50.300">
    <property type="entry name" value="P-loop containing nucleotide triphosphate hydrolases"/>
    <property type="match status" value="1"/>
</dbReference>
<dbReference type="PROSITE" id="PS00211">
    <property type="entry name" value="ABC_TRANSPORTER_1"/>
    <property type="match status" value="1"/>
</dbReference>
<dbReference type="InterPro" id="IPR003593">
    <property type="entry name" value="AAA+_ATPase"/>
</dbReference>
<keyword evidence="2" id="KW-0813">Transport</keyword>
<name>A0ABD4SWE7_MESHO</name>
<evidence type="ECO:0000256" key="2">
    <source>
        <dbReference type="ARBA" id="ARBA00022448"/>
    </source>
</evidence>
<evidence type="ECO:0000256" key="1">
    <source>
        <dbReference type="ARBA" id="ARBA00005417"/>
    </source>
</evidence>
<feature type="transmembrane region" description="Helical" evidence="5">
    <location>
        <begin position="715"/>
        <end position="738"/>
    </location>
</feature>
<dbReference type="EMBL" id="VBRW01000001">
    <property type="protein sequence ID" value="MCI8283060.1"/>
    <property type="molecule type" value="Genomic_DNA"/>
</dbReference>
<dbReference type="RefSeq" id="WP_243215923.1">
    <property type="nucleotide sequence ID" value="NZ_VBRV01000007.1"/>
</dbReference>
<feature type="transmembrane region" description="Helical" evidence="5">
    <location>
        <begin position="620"/>
        <end position="648"/>
    </location>
</feature>
<comment type="similarity">
    <text evidence="1">Belongs to the ABC transporter superfamily.</text>
</comment>
<feature type="domain" description="ABC transporter" evidence="6">
    <location>
        <begin position="2"/>
        <end position="226"/>
    </location>
</feature>
<gene>
    <name evidence="7" type="ORF">FEF30_00430</name>
</gene>
<dbReference type="PANTHER" id="PTHR42734:SF17">
    <property type="entry name" value="METAL TRANSPORT SYSTEM ATP-BINDING PROTEIN TM_0124-RELATED"/>
    <property type="match status" value="1"/>
</dbReference>
<keyword evidence="5" id="KW-1133">Transmembrane helix</keyword>
<feature type="transmembrane region" description="Helical" evidence="5">
    <location>
        <begin position="256"/>
        <end position="275"/>
    </location>
</feature>
<keyword evidence="5" id="KW-0472">Membrane</keyword>
<evidence type="ECO:0000259" key="6">
    <source>
        <dbReference type="PROSITE" id="PS50893"/>
    </source>
</evidence>
<keyword evidence="4 7" id="KW-0067">ATP-binding</keyword>
<keyword evidence="5" id="KW-0812">Transmembrane</keyword>
<comment type="caution">
    <text evidence="7">The sequence shown here is derived from an EMBL/GenBank/DDBJ whole genome shotgun (WGS) entry which is preliminary data.</text>
</comment>
<dbReference type="Proteomes" id="UP001203104">
    <property type="component" value="Unassembled WGS sequence"/>
</dbReference>
<dbReference type="InterPro" id="IPR027417">
    <property type="entry name" value="P-loop_NTPase"/>
</dbReference>
<reference evidence="7 8" key="1">
    <citation type="submission" date="2019-05" db="EMBL/GenBank/DDBJ databases">
        <title>Genome sequencing and assembly of Mycoplasma hyopneumoniae strains UFV01 and UFV02.</title>
        <authorList>
            <person name="De Souza L.F."/>
            <person name="Gonzaga N.F."/>
            <person name="Santos M.R."/>
            <person name="Deeney A.S."/>
            <person name="Vidigal P.M.P."/>
            <person name="Moreira M.A.S."/>
            <person name="Fietto J.R.L."/>
            <person name="Bressan G.C."/>
            <person name="Rycroft A.N."/>
            <person name="Silva Junior A."/>
        </authorList>
    </citation>
    <scope>NUCLEOTIDE SEQUENCE [LARGE SCALE GENOMIC DNA]</scope>
    <source>
        <strain evidence="7 8">UFV01</strain>
    </source>
</reference>
<evidence type="ECO:0000256" key="3">
    <source>
        <dbReference type="ARBA" id="ARBA00022741"/>
    </source>
</evidence>
<dbReference type="InterPro" id="IPR003439">
    <property type="entry name" value="ABC_transporter-like_ATP-bd"/>
</dbReference>
<evidence type="ECO:0000313" key="7">
    <source>
        <dbReference type="EMBL" id="MCI8283060.1"/>
    </source>
</evidence>
<protein>
    <submittedName>
        <fullName evidence="7">ATP-binding cassette domain-containing protein</fullName>
    </submittedName>
</protein>
<proteinExistence type="inferred from homology"/>
<evidence type="ECO:0000256" key="4">
    <source>
        <dbReference type="ARBA" id="ARBA00022840"/>
    </source>
</evidence>
<dbReference type="SMART" id="SM00382">
    <property type="entry name" value="AAA"/>
    <property type="match status" value="1"/>
</dbReference>
<sequence>MIKIINLNKKDANKWIFKKINLVIPANKLVFIVGAAGIGKSTLINLIAGFTKKDEGEILFFKDGKEEKTPLIDVVFQDFNLIENLSVKNNIWIGNNIIKREFDQVLLEKSANFLNIENKKLNQQVKDLSGGEKQRVAILRAFSRNSDFILLDEPTGNLDEENAVAVFESLKKLSKNKTILVASRNLDLAKKYADQIIHLKNNSVEIEVCEKNEEIKSEIFAFETKIEQKPVSFSTKFKTGLLLVFADFRLKMVSTILLIFAFFMAIFGIVSYFSLTSRVEAVSKSKIFQHQLDSISIWKGPGNRFEVEEIKKIEEKGGNIAKILPFYVTYMSFSYNGQQSSHGYVDFVDESEFFSKRFKPGTKDFQGRFIRNENEIIISSKLIKELKIENPIGKKIKFIDDINGRKDQELLIVGINNASNQWNQQLSFVHFNLPKSTFIKNKQKNLNKENDQIFSFLESGNSKKAQISKIYYENQPEIKKFKLLEGNFPKNSDEIVISSDLQNFINSNKNSIINNIVYSWSGNTGQNFDFKIVGVYDSKNQNGELNDDKIEKNSIPKTEVIFHHTIIEKSKSFKPIFLKIFFNYKNLNENIKNFWNSFPEYKKLEPVKTVRDNFEGPIKVLSWFFIAISVFLSIISLIAMIFYSINLASSKRKIIRLLKNLKAKPWQIFLYHWMTCVFISVLAFVFGFVVLMPLIPEIYHWISGQNVVLPSYSIVSFYVFVVWLAGFFIFSIFSLLTLRTNYKRSIA</sequence>
<dbReference type="InterPro" id="IPR017871">
    <property type="entry name" value="ABC_transporter-like_CS"/>
</dbReference>
<feature type="transmembrane region" description="Helical" evidence="5">
    <location>
        <begin position="669"/>
        <end position="695"/>
    </location>
</feature>
<dbReference type="GO" id="GO:0005524">
    <property type="term" value="F:ATP binding"/>
    <property type="evidence" value="ECO:0007669"/>
    <property type="project" value="UniProtKB-KW"/>
</dbReference>
<dbReference type="Pfam" id="PF00005">
    <property type="entry name" value="ABC_tran"/>
    <property type="match status" value="1"/>
</dbReference>
<dbReference type="PROSITE" id="PS50893">
    <property type="entry name" value="ABC_TRANSPORTER_2"/>
    <property type="match status" value="1"/>
</dbReference>
<dbReference type="Pfam" id="PF12704">
    <property type="entry name" value="MacB_PCD"/>
    <property type="match status" value="1"/>
</dbReference>
<accession>A0ABD4SWE7</accession>
<dbReference type="SUPFAM" id="SSF52540">
    <property type="entry name" value="P-loop containing nucleoside triphosphate hydrolases"/>
    <property type="match status" value="1"/>
</dbReference>
<evidence type="ECO:0000313" key="8">
    <source>
        <dbReference type="Proteomes" id="UP001203104"/>
    </source>
</evidence>
<evidence type="ECO:0000256" key="5">
    <source>
        <dbReference type="SAM" id="Phobius"/>
    </source>
</evidence>